<dbReference type="Gene3D" id="3.90.25.10">
    <property type="entry name" value="UDP-galactose 4-epimerase, domain 1"/>
    <property type="match status" value="1"/>
</dbReference>
<sequence>MTRHDSDRSKPVLVTGGTGKTGRRLAERLTNAGVPVRIGSRGAAIPFDWENPSTWDAALDGVEAAYVAYYPDLAVPGAAETVEAFSRLAVKMGVTRLVLLSGRGEVGAERAEELFRRSGAEWTILRADWFFQNFSEAFFLDAIRAGELALPVGDVREPFVDADDIADVAFAALTEKGHERKLYTLTGPRLMSFPEMVHEIGAACGRDIRFTRIPVGAFVEGARNEGLDEPLVDLMRELFTEVLDGRNESVADGVEQALGRPPVDFSDYVRRTVATGVWNTAPAADTI</sequence>
<name>A0ABS7R7B8_9HYPH</name>
<dbReference type="Proteomes" id="UP000777661">
    <property type="component" value="Unassembled WGS sequence"/>
</dbReference>
<evidence type="ECO:0000313" key="3">
    <source>
        <dbReference type="Proteomes" id="UP000777661"/>
    </source>
</evidence>
<proteinExistence type="predicted"/>
<evidence type="ECO:0000256" key="1">
    <source>
        <dbReference type="SAM" id="MobiDB-lite"/>
    </source>
</evidence>
<gene>
    <name evidence="2" type="ORF">KVG22_09520</name>
</gene>
<organism evidence="2 3">
    <name type="scientific">Nitratireductor rhodophyticola</name>
    <dbReference type="NCBI Taxonomy" id="2854036"/>
    <lineage>
        <taxon>Bacteria</taxon>
        <taxon>Pseudomonadati</taxon>
        <taxon>Pseudomonadota</taxon>
        <taxon>Alphaproteobacteria</taxon>
        <taxon>Hyphomicrobiales</taxon>
        <taxon>Phyllobacteriaceae</taxon>
        <taxon>Nitratireductor</taxon>
    </lineage>
</organism>
<evidence type="ECO:0000313" key="2">
    <source>
        <dbReference type="EMBL" id="MBY8916827.1"/>
    </source>
</evidence>
<feature type="region of interest" description="Disordered" evidence="1">
    <location>
        <begin position="1"/>
        <end position="20"/>
    </location>
</feature>
<dbReference type="Gene3D" id="3.40.50.720">
    <property type="entry name" value="NAD(P)-binding Rossmann-like Domain"/>
    <property type="match status" value="1"/>
</dbReference>
<dbReference type="InterPro" id="IPR036291">
    <property type="entry name" value="NAD(P)-bd_dom_sf"/>
</dbReference>
<feature type="compositionally biased region" description="Basic and acidic residues" evidence="1">
    <location>
        <begin position="1"/>
        <end position="10"/>
    </location>
</feature>
<comment type="caution">
    <text evidence="2">The sequence shown here is derived from an EMBL/GenBank/DDBJ whole genome shotgun (WGS) entry which is preliminary data.</text>
</comment>
<protein>
    <submittedName>
        <fullName evidence="2">NAD(P)H-binding protein</fullName>
    </submittedName>
</protein>
<reference evidence="2 3" key="1">
    <citation type="submission" date="2021-06" db="EMBL/GenBank/DDBJ databases">
        <title>Nitratireductor porphyridii sp. nov., isolated from a small marine red alga, Porphyridium purpureum in South Korea.</title>
        <authorList>
            <person name="Kim K.H."/>
            <person name="Kristyanto S."/>
            <person name="Jeon C.O."/>
        </authorList>
    </citation>
    <scope>NUCLEOTIDE SEQUENCE [LARGE SCALE GENOMIC DNA]</scope>
    <source>
        <strain evidence="2 3">R6</strain>
    </source>
</reference>
<dbReference type="InterPro" id="IPR051604">
    <property type="entry name" value="Ergot_Alk_Oxidoreductase"/>
</dbReference>
<dbReference type="PANTHER" id="PTHR43162">
    <property type="match status" value="1"/>
</dbReference>
<dbReference type="SUPFAM" id="SSF51735">
    <property type="entry name" value="NAD(P)-binding Rossmann-fold domains"/>
    <property type="match status" value="1"/>
</dbReference>
<dbReference type="PANTHER" id="PTHR43162:SF1">
    <property type="entry name" value="PRESTALK A DIFFERENTIATION PROTEIN A"/>
    <property type="match status" value="1"/>
</dbReference>
<dbReference type="RefSeq" id="WP_223004873.1">
    <property type="nucleotide sequence ID" value="NZ_JAHSQO010000003.1"/>
</dbReference>
<accession>A0ABS7R7B8</accession>
<keyword evidence="3" id="KW-1185">Reference proteome</keyword>
<dbReference type="EMBL" id="JAHSQO010000003">
    <property type="protein sequence ID" value="MBY8916827.1"/>
    <property type="molecule type" value="Genomic_DNA"/>
</dbReference>